<dbReference type="CDD" id="cd03398">
    <property type="entry name" value="PAP2_haloperoxidase"/>
    <property type="match status" value="1"/>
</dbReference>
<dbReference type="PANTHER" id="PTHR34599:SF1">
    <property type="entry name" value="PHOSPHATIDIC ACID PHOSPHATASE TYPE 2_HALOPEROXIDASE DOMAIN-CONTAINING PROTEIN"/>
    <property type="match status" value="1"/>
</dbReference>
<name>A0ABR6W7I2_9BACT</name>
<dbReference type="InterPro" id="IPR000326">
    <property type="entry name" value="PAP2/HPO"/>
</dbReference>
<feature type="compositionally biased region" description="Polar residues" evidence="1">
    <location>
        <begin position="324"/>
        <end position="338"/>
    </location>
</feature>
<comment type="caution">
    <text evidence="3">The sequence shown here is derived from an EMBL/GenBank/DDBJ whole genome shotgun (WGS) entry which is preliminary data.</text>
</comment>
<dbReference type="PANTHER" id="PTHR34599">
    <property type="entry name" value="PEROXIDASE-RELATED"/>
    <property type="match status" value="1"/>
</dbReference>
<feature type="region of interest" description="Disordered" evidence="1">
    <location>
        <begin position="306"/>
        <end position="338"/>
    </location>
</feature>
<reference evidence="3 4" key="1">
    <citation type="submission" date="2019-06" db="EMBL/GenBank/DDBJ databases">
        <title>Spirosoma utsteinense sp. nov. isolated from Antarctic ice-free soils.</title>
        <authorList>
            <person name="Tahon G."/>
        </authorList>
    </citation>
    <scope>NUCLEOTIDE SEQUENCE [LARGE SCALE GENOMIC DNA]</scope>
    <source>
        <strain evidence="3 4">LMG 31447</strain>
    </source>
</reference>
<feature type="domain" description="Phosphatidic acid phosphatase type 2/haloperoxidase" evidence="2">
    <location>
        <begin position="319"/>
        <end position="442"/>
    </location>
</feature>
<gene>
    <name evidence="3" type="ORF">FH603_2263</name>
</gene>
<evidence type="ECO:0000313" key="3">
    <source>
        <dbReference type="EMBL" id="MBC3791755.1"/>
    </source>
</evidence>
<organism evidence="3 4">
    <name type="scientific">Spirosoma utsteinense</name>
    <dbReference type="NCBI Taxonomy" id="2585773"/>
    <lineage>
        <taxon>Bacteria</taxon>
        <taxon>Pseudomonadati</taxon>
        <taxon>Bacteroidota</taxon>
        <taxon>Cytophagia</taxon>
        <taxon>Cytophagales</taxon>
        <taxon>Cytophagaceae</taxon>
        <taxon>Spirosoma</taxon>
    </lineage>
</organism>
<protein>
    <recommendedName>
        <fullName evidence="2">Phosphatidic acid phosphatase type 2/haloperoxidase domain-containing protein</fullName>
    </recommendedName>
</protein>
<dbReference type="Gene3D" id="1.10.606.20">
    <property type="match status" value="1"/>
</dbReference>
<dbReference type="EMBL" id="VFIA01000011">
    <property type="protein sequence ID" value="MBC3791755.1"/>
    <property type="molecule type" value="Genomic_DNA"/>
</dbReference>
<evidence type="ECO:0000256" key="1">
    <source>
        <dbReference type="SAM" id="MobiDB-lite"/>
    </source>
</evidence>
<dbReference type="SUPFAM" id="SSF48317">
    <property type="entry name" value="Acid phosphatase/Vanadium-dependent haloperoxidase"/>
    <property type="match status" value="1"/>
</dbReference>
<evidence type="ECO:0000259" key="2">
    <source>
        <dbReference type="Pfam" id="PF01569"/>
    </source>
</evidence>
<dbReference type="Proteomes" id="UP000700732">
    <property type="component" value="Unassembled WGS sequence"/>
</dbReference>
<keyword evidence="4" id="KW-1185">Reference proteome</keyword>
<dbReference type="Pfam" id="PF01569">
    <property type="entry name" value="PAP2"/>
    <property type="match status" value="1"/>
</dbReference>
<dbReference type="InterPro" id="IPR052559">
    <property type="entry name" value="V-haloperoxidase"/>
</dbReference>
<proteinExistence type="predicted"/>
<sequence>MDIVSQCNEIYLQMVRQAGGAPGPISRTGAMLHIAMFEVINALAPAGVPTYETYLNPIACIPGPDALQRLSAIYAARHILMTVSGDAHLVPGAKRFEIQTNLDASFGTLLNDEGGSNVQHTASKDFGECIAQAMINSRQSDGYDNATTYPGSATPGQWRPTQPGTSGVTPKWGLLHPFGQWSPNKKFRPSLPAGFETMSEMLASPEYAAQLNEVKLLGSSDSTHRTAEQTQIGFFWANDLDGTSKPPGQLYTMTSIIAQQRNLTLEESARLFALAGMAMADAAIVAWDVKYETGIDLWRPESAVREANSDGNTHTGADPFWQPLSRTAPQRGMTSTPGQVMSETSVTRFSPPFPAYVSGHATFGAAHAAAMRVALGTDNITFTLTTEDPNAVGVTRTFNSLMAAALENGRSRVYLGVHFQWDGDNGFLAGTKVGKFVATNFFKQLNPPPVPMLITESPDTAVTES</sequence>
<evidence type="ECO:0000313" key="4">
    <source>
        <dbReference type="Proteomes" id="UP000700732"/>
    </source>
</evidence>
<accession>A0ABR6W7I2</accession>
<dbReference type="InterPro" id="IPR036938">
    <property type="entry name" value="PAP2/HPO_sf"/>
</dbReference>
<dbReference type="RefSeq" id="WP_186737539.1">
    <property type="nucleotide sequence ID" value="NZ_VFIA01000011.1"/>
</dbReference>